<comment type="caution">
    <text evidence="2">The sequence shown here is derived from an EMBL/GenBank/DDBJ whole genome shotgun (WGS) entry which is preliminary data.</text>
</comment>
<dbReference type="GeneID" id="93681728"/>
<keyword evidence="1" id="KW-0472">Membrane</keyword>
<sequence length="85" mass="9077">MYHQYYPYGVYRTAPNGEQRFFAFPFVAGLAGGLLGGLAVGGFGGRPGCCPPFYPYPPTPYYGGPPVYNTFYGAPGTPGFGPIPR</sequence>
<dbReference type="Proteomes" id="UP000664578">
    <property type="component" value="Unassembled WGS sequence"/>
</dbReference>
<dbReference type="EMBL" id="JAEMWV010000006">
    <property type="protein sequence ID" value="MBN8252495.1"/>
    <property type="molecule type" value="Genomic_DNA"/>
</dbReference>
<keyword evidence="1" id="KW-0812">Transmembrane</keyword>
<reference evidence="2" key="1">
    <citation type="submission" date="2020-12" db="EMBL/GenBank/DDBJ databases">
        <title>PHA producing bacteria isolated from mangrove.</title>
        <authorList>
            <person name="Zheng W."/>
            <person name="Yu S."/>
            <person name="Huang Y."/>
        </authorList>
    </citation>
    <scope>NUCLEOTIDE SEQUENCE</scope>
    <source>
        <strain evidence="2">GN22-4</strain>
    </source>
</reference>
<keyword evidence="1" id="KW-1133">Transmembrane helix</keyword>
<proteinExistence type="predicted"/>
<gene>
    <name evidence="2" type="ORF">JF537_13020</name>
</gene>
<feature type="transmembrane region" description="Helical" evidence="1">
    <location>
        <begin position="21"/>
        <end position="43"/>
    </location>
</feature>
<evidence type="ECO:0000313" key="2">
    <source>
        <dbReference type="EMBL" id="MBN8252495.1"/>
    </source>
</evidence>
<dbReference type="AlphaFoldDB" id="A0A8I1MG30"/>
<evidence type="ECO:0000313" key="3">
    <source>
        <dbReference type="Proteomes" id="UP000664578"/>
    </source>
</evidence>
<name>A0A8I1MG30_9BACI</name>
<protein>
    <submittedName>
        <fullName evidence="2">Uncharacterized protein</fullName>
    </submittedName>
</protein>
<accession>A0A8I1MG30</accession>
<dbReference type="RefSeq" id="WP_119542973.1">
    <property type="nucleotide sequence ID" value="NZ_CM125968.1"/>
</dbReference>
<organism evidence="2 3">
    <name type="scientific">Priestia flexa</name>
    <dbReference type="NCBI Taxonomy" id="86664"/>
    <lineage>
        <taxon>Bacteria</taxon>
        <taxon>Bacillati</taxon>
        <taxon>Bacillota</taxon>
        <taxon>Bacilli</taxon>
        <taxon>Bacillales</taxon>
        <taxon>Bacillaceae</taxon>
        <taxon>Priestia</taxon>
    </lineage>
</organism>
<evidence type="ECO:0000256" key="1">
    <source>
        <dbReference type="SAM" id="Phobius"/>
    </source>
</evidence>